<dbReference type="EMBL" id="APCN01003288">
    <property type="status" value="NOT_ANNOTATED_CDS"/>
    <property type="molecule type" value="Genomic_DNA"/>
</dbReference>
<accession>A0A182HQ18</accession>
<sequence length="53" mass="6182">MQVRHCKPDCSSMRISEFFCAASTYATIFRTSYRTYQSCSPMLIGFWNGLWTT</sequence>
<dbReference type="Proteomes" id="UP000075840">
    <property type="component" value="Unassembled WGS sequence"/>
</dbReference>
<dbReference type="EnsemblMetazoa" id="AARA003360-RA">
    <property type="protein sequence ID" value="AARA003360-PA"/>
    <property type="gene ID" value="AARA003360"/>
</dbReference>
<dbReference type="VEuPathDB" id="VectorBase:AARA003360"/>
<evidence type="ECO:0000313" key="2">
    <source>
        <dbReference type="Proteomes" id="UP000075840"/>
    </source>
</evidence>
<evidence type="ECO:0000313" key="1">
    <source>
        <dbReference type="EnsemblMetazoa" id="AARA003360-PA"/>
    </source>
</evidence>
<reference evidence="1" key="1">
    <citation type="submission" date="2022-08" db="UniProtKB">
        <authorList>
            <consortium name="EnsemblMetazoa"/>
        </authorList>
    </citation>
    <scope>IDENTIFICATION</scope>
    <source>
        <strain evidence="1">Dongola</strain>
    </source>
</reference>
<proteinExistence type="predicted"/>
<name>A0A182HQ18_ANOAR</name>
<organism evidence="1 2">
    <name type="scientific">Anopheles arabiensis</name>
    <name type="common">Mosquito</name>
    <dbReference type="NCBI Taxonomy" id="7173"/>
    <lineage>
        <taxon>Eukaryota</taxon>
        <taxon>Metazoa</taxon>
        <taxon>Ecdysozoa</taxon>
        <taxon>Arthropoda</taxon>
        <taxon>Hexapoda</taxon>
        <taxon>Insecta</taxon>
        <taxon>Pterygota</taxon>
        <taxon>Neoptera</taxon>
        <taxon>Endopterygota</taxon>
        <taxon>Diptera</taxon>
        <taxon>Nematocera</taxon>
        <taxon>Culicoidea</taxon>
        <taxon>Culicidae</taxon>
        <taxon>Anophelinae</taxon>
        <taxon>Anopheles</taxon>
    </lineage>
</organism>
<dbReference type="AlphaFoldDB" id="A0A182HQ18"/>
<protein>
    <submittedName>
        <fullName evidence="1">Uncharacterized protein</fullName>
    </submittedName>
</protein>
<keyword evidence="2" id="KW-1185">Reference proteome</keyword>